<dbReference type="SUPFAM" id="SSF52540">
    <property type="entry name" value="P-loop containing nucleoside triphosphate hydrolases"/>
    <property type="match status" value="1"/>
</dbReference>
<evidence type="ECO:0000256" key="1">
    <source>
        <dbReference type="SAM" id="MobiDB-lite"/>
    </source>
</evidence>
<evidence type="ECO:0000313" key="3">
    <source>
        <dbReference type="Proteomes" id="UP001139068"/>
    </source>
</evidence>
<accession>A0ABS9YV42</accession>
<dbReference type="Proteomes" id="UP001139068">
    <property type="component" value="Unassembled WGS sequence"/>
</dbReference>
<dbReference type="InterPro" id="IPR011009">
    <property type="entry name" value="Kinase-like_dom_sf"/>
</dbReference>
<gene>
    <name evidence="2" type="ORF">K9U37_09530</name>
</gene>
<evidence type="ECO:0000313" key="2">
    <source>
        <dbReference type="EMBL" id="MCI4675116.1"/>
    </source>
</evidence>
<sequence>MGLPPMNDAPAPSGATPHPQVAETHTGMVFLVGDRAYKVKKPVVTDFLDFSTLDRREHACAREVVLNSRLAPNSYLGIAHFAEPGGLAEPVIVMRRHPDERRLATLVRRGEPVEDHLTAVALVLSQFHAGASRGRDVDAQARVDAITGRWQENLDELQRYAQGLVPGLDPEAVAETRRLAIDFVAGRSVLFSRRISERRIVDGHADLLADDIFCLDDGPELLDCLEFDDTLRYVDTVDDAAFLAMDLEYLGHPELGEHFMQTYTRLAGDDAPASLRHFYIAYRAVVRAKVDCVRHGQGVAGAADDARRHLEIARDHLRTGAVRLILVGGGPGTGKTTVARALAERLGAVAISTDDVRAEMVRLGELSGDPGMLDQGLYTPENIDAVYDGVLRRAHLSLCEGRTVILDGTWGDPRHRERARQVAQQAATGTVEFACAAPLEASVARIRTRTATTSQVTPEIATAIANREDGVWTGAHRLDTTRAPADSLAEALQICRLST</sequence>
<organism evidence="2 3">
    <name type="scientific">Candidatus Mycolicibacterium alkanivorans</name>
    <dbReference type="NCBI Taxonomy" id="2954114"/>
    <lineage>
        <taxon>Bacteria</taxon>
        <taxon>Bacillati</taxon>
        <taxon>Actinomycetota</taxon>
        <taxon>Actinomycetes</taxon>
        <taxon>Mycobacteriales</taxon>
        <taxon>Mycobacteriaceae</taxon>
        <taxon>Mycolicibacterium</taxon>
    </lineage>
</organism>
<protein>
    <submittedName>
        <fullName evidence="2">AAA family ATPase</fullName>
    </submittedName>
</protein>
<dbReference type="RefSeq" id="WP_243071470.1">
    <property type="nucleotide sequence ID" value="NZ_JAIVFL010000001.1"/>
</dbReference>
<dbReference type="Gene3D" id="3.40.50.300">
    <property type="entry name" value="P-loop containing nucleotide triphosphate hydrolases"/>
    <property type="match status" value="1"/>
</dbReference>
<keyword evidence="3" id="KW-1185">Reference proteome</keyword>
<feature type="region of interest" description="Disordered" evidence="1">
    <location>
        <begin position="1"/>
        <end position="21"/>
    </location>
</feature>
<dbReference type="InterPro" id="IPR027417">
    <property type="entry name" value="P-loop_NTPase"/>
</dbReference>
<dbReference type="Pfam" id="PF13671">
    <property type="entry name" value="AAA_33"/>
    <property type="match status" value="1"/>
</dbReference>
<proteinExistence type="predicted"/>
<dbReference type="EMBL" id="JAIVFL010000001">
    <property type="protein sequence ID" value="MCI4675116.1"/>
    <property type="molecule type" value="Genomic_DNA"/>
</dbReference>
<comment type="caution">
    <text evidence="2">The sequence shown here is derived from an EMBL/GenBank/DDBJ whole genome shotgun (WGS) entry which is preliminary data.</text>
</comment>
<name>A0ABS9YV42_9MYCO</name>
<reference evidence="2" key="1">
    <citation type="journal article" date="2022" name="ISME J.">
        <title>Identification of active gaseous-alkane degraders at natural gas seeps.</title>
        <authorList>
            <person name="Farhan Ul Haque M."/>
            <person name="Hernandez M."/>
            <person name="Crombie A.T."/>
            <person name="Murrell J.C."/>
        </authorList>
    </citation>
    <scope>NUCLEOTIDE SEQUENCE</scope>
    <source>
        <strain evidence="2">ANDR5</strain>
    </source>
</reference>
<dbReference type="PANTHER" id="PTHR43883:SF1">
    <property type="entry name" value="GLUCONOKINASE"/>
    <property type="match status" value="1"/>
</dbReference>
<dbReference type="SUPFAM" id="SSF56112">
    <property type="entry name" value="Protein kinase-like (PK-like)"/>
    <property type="match status" value="1"/>
</dbReference>
<dbReference type="InterPro" id="IPR052732">
    <property type="entry name" value="Cell-binding_unc_protein"/>
</dbReference>
<dbReference type="PANTHER" id="PTHR43883">
    <property type="entry name" value="SLR0207 PROTEIN"/>
    <property type="match status" value="1"/>
</dbReference>